<dbReference type="SMART" id="SM00737">
    <property type="entry name" value="ML"/>
    <property type="match status" value="1"/>
</dbReference>
<protein>
    <recommendedName>
        <fullName evidence="4">Phosphatidylglycerol/phosphatidylinositol transfer protein</fullName>
    </recommendedName>
</protein>
<evidence type="ECO:0000256" key="1">
    <source>
        <dbReference type="ARBA" id="ARBA00002053"/>
    </source>
</evidence>
<keyword evidence="11" id="KW-1185">Reference proteome</keyword>
<organism evidence="10 11">
    <name type="scientific">Dentiscutata erythropus</name>
    <dbReference type="NCBI Taxonomy" id="1348616"/>
    <lineage>
        <taxon>Eukaryota</taxon>
        <taxon>Fungi</taxon>
        <taxon>Fungi incertae sedis</taxon>
        <taxon>Mucoromycota</taxon>
        <taxon>Glomeromycotina</taxon>
        <taxon>Glomeromycetes</taxon>
        <taxon>Diversisporales</taxon>
        <taxon>Gigasporaceae</taxon>
        <taxon>Dentiscutata</taxon>
    </lineage>
</organism>
<dbReference type="PANTHER" id="PTHR11306:SF0">
    <property type="entry name" value="PHOSPHATIDYLGLYCEROL_PHOSPHATIDYLINOSITOL TRANSFER PROTEIN"/>
    <property type="match status" value="1"/>
</dbReference>
<dbReference type="AlphaFoldDB" id="A0A9N9I6I4"/>
<comment type="caution">
    <text evidence="10">The sequence shown here is derived from an EMBL/GenBank/DDBJ whole genome shotgun (WGS) entry which is preliminary data.</text>
</comment>
<evidence type="ECO:0000256" key="4">
    <source>
        <dbReference type="ARBA" id="ARBA00016056"/>
    </source>
</evidence>
<dbReference type="Gene3D" id="2.70.220.10">
    <property type="entry name" value="Ganglioside GM2 activator"/>
    <property type="match status" value="1"/>
</dbReference>
<evidence type="ECO:0000256" key="7">
    <source>
        <dbReference type="ARBA" id="ARBA00023055"/>
    </source>
</evidence>
<dbReference type="Proteomes" id="UP000789405">
    <property type="component" value="Unassembled WGS sequence"/>
</dbReference>
<evidence type="ECO:0000313" key="10">
    <source>
        <dbReference type="EMBL" id="CAG8723763.1"/>
    </source>
</evidence>
<dbReference type="InterPro" id="IPR036846">
    <property type="entry name" value="GM2-AP_sf"/>
</dbReference>
<dbReference type="InterPro" id="IPR014756">
    <property type="entry name" value="Ig_E-set"/>
</dbReference>
<comment type="subunit">
    <text evidence="3">Monomer.</text>
</comment>
<comment type="similarity">
    <text evidence="2">Belongs to the NPC2 family.</text>
</comment>
<keyword evidence="6 8" id="KW-0732">Signal</keyword>
<feature type="chain" id="PRO_5040195969" description="Phosphatidylglycerol/phosphatidylinositol transfer protein" evidence="8">
    <location>
        <begin position="18"/>
        <end position="171"/>
    </location>
</feature>
<evidence type="ECO:0000256" key="6">
    <source>
        <dbReference type="ARBA" id="ARBA00022729"/>
    </source>
</evidence>
<reference evidence="10" key="1">
    <citation type="submission" date="2021-06" db="EMBL/GenBank/DDBJ databases">
        <authorList>
            <person name="Kallberg Y."/>
            <person name="Tangrot J."/>
            <person name="Rosling A."/>
        </authorList>
    </citation>
    <scope>NUCLEOTIDE SEQUENCE</scope>
    <source>
        <strain evidence="10">MA453B</strain>
    </source>
</reference>
<sequence>MKNLIFIWAFFAVVAYANVIGRREIFEFDEQILITFPSTFDSKTIEDCGTGNPEYILQLSRLDISPDPPQKGQELRISAEGYLSETVEKGGYINITVKFGLIKLLQQTLDLCEQVEKVDKQCPLEEGSQTLDHTVVLPKEIPPGRYTVDAHVFTKDNKPIACFKAKTFFRP</sequence>
<gene>
    <name evidence="10" type="ORF">DERYTH_LOCUS14525</name>
</gene>
<dbReference type="Pfam" id="PF02221">
    <property type="entry name" value="E1_DerP2_DerF2"/>
    <property type="match status" value="1"/>
</dbReference>
<dbReference type="GO" id="GO:0032934">
    <property type="term" value="F:sterol binding"/>
    <property type="evidence" value="ECO:0007669"/>
    <property type="project" value="InterPro"/>
</dbReference>
<accession>A0A9N9I6I4</accession>
<dbReference type="GO" id="GO:0032366">
    <property type="term" value="P:intracellular sterol transport"/>
    <property type="evidence" value="ECO:0007669"/>
    <property type="project" value="InterPro"/>
</dbReference>
<dbReference type="InterPro" id="IPR003172">
    <property type="entry name" value="ML_dom"/>
</dbReference>
<feature type="domain" description="MD-2-related lipid-recognition" evidence="9">
    <location>
        <begin position="45"/>
        <end position="167"/>
    </location>
</feature>
<keyword evidence="5" id="KW-0813">Transport</keyword>
<feature type="signal peptide" evidence="8">
    <location>
        <begin position="1"/>
        <end position="17"/>
    </location>
</feature>
<dbReference type="OrthoDB" id="6409159at2759"/>
<dbReference type="PANTHER" id="PTHR11306">
    <property type="entry name" value="NIEMANN PICK TYPE C2 PROTEIN NPC2-RELATED"/>
    <property type="match status" value="1"/>
</dbReference>
<name>A0A9N9I6I4_9GLOM</name>
<proteinExistence type="inferred from homology"/>
<evidence type="ECO:0000256" key="3">
    <source>
        <dbReference type="ARBA" id="ARBA00011245"/>
    </source>
</evidence>
<evidence type="ECO:0000256" key="5">
    <source>
        <dbReference type="ARBA" id="ARBA00022448"/>
    </source>
</evidence>
<evidence type="ECO:0000256" key="8">
    <source>
        <dbReference type="SAM" id="SignalP"/>
    </source>
</evidence>
<comment type="function">
    <text evidence="1">Catalyzes the intermembrane transfer of phosphatidylglycerol and phosphatidylinositol.</text>
</comment>
<dbReference type="InterPro" id="IPR033917">
    <property type="entry name" value="ML_PG-PI_TP"/>
</dbReference>
<dbReference type="SUPFAM" id="SSF81296">
    <property type="entry name" value="E set domains"/>
    <property type="match status" value="1"/>
</dbReference>
<evidence type="ECO:0000256" key="2">
    <source>
        <dbReference type="ARBA" id="ARBA00006370"/>
    </source>
</evidence>
<evidence type="ECO:0000313" key="11">
    <source>
        <dbReference type="Proteomes" id="UP000789405"/>
    </source>
</evidence>
<dbReference type="CDD" id="cd00917">
    <property type="entry name" value="PG-PI_TP"/>
    <property type="match status" value="1"/>
</dbReference>
<evidence type="ECO:0000259" key="9">
    <source>
        <dbReference type="SMART" id="SM00737"/>
    </source>
</evidence>
<dbReference type="InterPro" id="IPR039670">
    <property type="entry name" value="NPC2-like"/>
</dbReference>
<keyword evidence="7" id="KW-0445">Lipid transport</keyword>
<dbReference type="EMBL" id="CAJVPY010011023">
    <property type="protein sequence ID" value="CAG8723763.1"/>
    <property type="molecule type" value="Genomic_DNA"/>
</dbReference>